<reference evidence="2 3" key="1">
    <citation type="submission" date="2021-06" db="EMBL/GenBank/DDBJ databases">
        <title>Caerostris extrusa draft genome.</title>
        <authorList>
            <person name="Kono N."/>
            <person name="Arakawa K."/>
        </authorList>
    </citation>
    <scope>NUCLEOTIDE SEQUENCE [LARGE SCALE GENOMIC DNA]</scope>
</reference>
<gene>
    <name evidence="2" type="ORF">CEXT_117191</name>
</gene>
<keyword evidence="3" id="KW-1185">Reference proteome</keyword>
<dbReference type="EMBL" id="BPLR01006434">
    <property type="protein sequence ID" value="GIY09834.1"/>
    <property type="molecule type" value="Genomic_DNA"/>
</dbReference>
<dbReference type="Proteomes" id="UP001054945">
    <property type="component" value="Unassembled WGS sequence"/>
</dbReference>
<organism evidence="2 3">
    <name type="scientific">Caerostris extrusa</name>
    <name type="common">Bark spider</name>
    <name type="synonym">Caerostris bankana</name>
    <dbReference type="NCBI Taxonomy" id="172846"/>
    <lineage>
        <taxon>Eukaryota</taxon>
        <taxon>Metazoa</taxon>
        <taxon>Ecdysozoa</taxon>
        <taxon>Arthropoda</taxon>
        <taxon>Chelicerata</taxon>
        <taxon>Arachnida</taxon>
        <taxon>Araneae</taxon>
        <taxon>Araneomorphae</taxon>
        <taxon>Entelegynae</taxon>
        <taxon>Araneoidea</taxon>
        <taxon>Araneidae</taxon>
        <taxon>Caerostris</taxon>
    </lineage>
</organism>
<accession>A0AAV4QNI9</accession>
<protein>
    <submittedName>
        <fullName evidence="2">Uncharacterized protein</fullName>
    </submittedName>
</protein>
<proteinExistence type="predicted"/>
<name>A0AAV4QNI9_CAEEX</name>
<comment type="caution">
    <text evidence="2">The sequence shown here is derived from an EMBL/GenBank/DDBJ whole genome shotgun (WGS) entry which is preliminary data.</text>
</comment>
<feature type="region of interest" description="Disordered" evidence="1">
    <location>
        <begin position="50"/>
        <end position="73"/>
    </location>
</feature>
<dbReference type="AlphaFoldDB" id="A0AAV4QNI9"/>
<feature type="non-terminal residue" evidence="2">
    <location>
        <position position="1"/>
    </location>
</feature>
<evidence type="ECO:0000313" key="2">
    <source>
        <dbReference type="EMBL" id="GIY09834.1"/>
    </source>
</evidence>
<evidence type="ECO:0000313" key="3">
    <source>
        <dbReference type="Proteomes" id="UP001054945"/>
    </source>
</evidence>
<sequence length="128" mass="14707">NLVLKLSIFVGNLQPEEPKLIPTTNWMPYETLGYESTSTSIFSPLPGEIQTDSRSLDSRMPAEIPRSSSETNYFPNLKNDYEENLHSSVQNQNDSCADYLPVKPHWLFKDIIEEKMSGLDLVKWIQKE</sequence>
<evidence type="ECO:0000256" key="1">
    <source>
        <dbReference type="SAM" id="MobiDB-lite"/>
    </source>
</evidence>